<dbReference type="OrthoDB" id="9813465at2"/>
<dbReference type="InterPro" id="IPR049349">
    <property type="entry name" value="DUF2264_N"/>
</dbReference>
<evidence type="ECO:0000256" key="1">
    <source>
        <dbReference type="SAM" id="SignalP"/>
    </source>
</evidence>
<feature type="domain" description="DUF2264" evidence="2">
    <location>
        <begin position="38"/>
        <end position="396"/>
    </location>
</feature>
<dbReference type="KEGG" id="abac:LuPra_02945"/>
<sequence precursor="true">MKRRHFVRAAASVGGAALAGLSPGAAAQAPGSGTSAPDRASWLARMERTFGPVLRALAAGQLRVSMPVETVPGATGRDAVTHLEAVGRTLMGLAPWLALPASSDTEGQQRAAFVVLVREGLDQAVRPDGADRLNFNQGSQPLVDAAFLAQAFLRAPSLWQSLGDATRTRLLDAFRSARVILPGFNNWLLFAATVEALLKKAGDTTWDRMRIDYALRQHEQWYKGDGIYGDGPQFHFDYYNAFVIQPMLVDVLDACADDRPAWQAMREPVLTRARRYAAIQERLIAPDGSYPPVGRSLAYRCGAFQGLAHAALRHDLPADVTPGQARAALSAVIARTLDAPGTYDSAGWLTLGLCGHQPGVAETYISTGSLYLCSAAFLPLGLPATDPFWTDAPRDWTARRAFSGQPIPIDKAL</sequence>
<reference evidence="4" key="2">
    <citation type="submission" date="2016-04" db="EMBL/GenBank/DDBJ databases">
        <title>First Complete Genome Sequence of a Subdivision 6 Acidobacterium.</title>
        <authorList>
            <person name="Huang S."/>
            <person name="Vieira S."/>
            <person name="Bunk B."/>
            <person name="Riedel T."/>
            <person name="Sproeer C."/>
            <person name="Overmann J."/>
        </authorList>
    </citation>
    <scope>NUCLEOTIDE SEQUENCE [LARGE SCALE GENOMIC DNA]</scope>
    <source>
        <strain evidence="4">DSM 100886 HEG_-6_39</strain>
    </source>
</reference>
<dbReference type="Proteomes" id="UP000076079">
    <property type="component" value="Chromosome"/>
</dbReference>
<reference evidence="3 4" key="1">
    <citation type="journal article" date="2016" name="Genome Announc.">
        <title>First Complete Genome Sequence of a Subdivision 6 Acidobacterium Strain.</title>
        <authorList>
            <person name="Huang S."/>
            <person name="Vieira S."/>
            <person name="Bunk B."/>
            <person name="Riedel T."/>
            <person name="Sproer C."/>
            <person name="Overmann J."/>
        </authorList>
    </citation>
    <scope>NUCLEOTIDE SEQUENCE [LARGE SCALE GENOMIC DNA]</scope>
    <source>
        <strain evidence="4">DSM 100886 HEG_-6_39</strain>
    </source>
</reference>
<dbReference type="AlphaFoldDB" id="A0A143PMK1"/>
<evidence type="ECO:0000313" key="3">
    <source>
        <dbReference type="EMBL" id="AMY09721.1"/>
    </source>
</evidence>
<dbReference type="STRING" id="1855912.LuPra_02945"/>
<proteinExistence type="predicted"/>
<dbReference type="PATRIC" id="fig|1813736.3.peg.3141"/>
<name>A0A143PMK1_LUTPR</name>
<dbReference type="EMBL" id="CP015136">
    <property type="protein sequence ID" value="AMY09721.1"/>
    <property type="molecule type" value="Genomic_DNA"/>
</dbReference>
<dbReference type="PANTHER" id="PTHR35339">
    <property type="entry name" value="LINALOOL DEHYDRATASE_ISOMERASE DOMAIN-CONTAINING PROTEIN"/>
    <property type="match status" value="1"/>
</dbReference>
<organism evidence="3 4">
    <name type="scientific">Luteitalea pratensis</name>
    <dbReference type="NCBI Taxonomy" id="1855912"/>
    <lineage>
        <taxon>Bacteria</taxon>
        <taxon>Pseudomonadati</taxon>
        <taxon>Acidobacteriota</taxon>
        <taxon>Vicinamibacteria</taxon>
        <taxon>Vicinamibacterales</taxon>
        <taxon>Vicinamibacteraceae</taxon>
        <taxon>Luteitalea</taxon>
    </lineage>
</organism>
<evidence type="ECO:0000259" key="2">
    <source>
        <dbReference type="Pfam" id="PF10022"/>
    </source>
</evidence>
<dbReference type="Pfam" id="PF10022">
    <property type="entry name" value="DUF2264"/>
    <property type="match status" value="1"/>
</dbReference>
<feature type="chain" id="PRO_5007511675" description="DUF2264 domain-containing protein" evidence="1">
    <location>
        <begin position="28"/>
        <end position="413"/>
    </location>
</feature>
<keyword evidence="1" id="KW-0732">Signal</keyword>
<protein>
    <recommendedName>
        <fullName evidence="2">DUF2264 domain-containing protein</fullName>
    </recommendedName>
</protein>
<dbReference type="PIRSF" id="PIRSF014753">
    <property type="entry name" value="UCP014753"/>
    <property type="match status" value="1"/>
</dbReference>
<feature type="signal peptide" evidence="1">
    <location>
        <begin position="1"/>
        <end position="27"/>
    </location>
</feature>
<dbReference type="InterPro" id="IPR006311">
    <property type="entry name" value="TAT_signal"/>
</dbReference>
<dbReference type="InterPro" id="IPR016624">
    <property type="entry name" value="UCP014753"/>
</dbReference>
<accession>A0A143PMK1</accession>
<dbReference type="PROSITE" id="PS51318">
    <property type="entry name" value="TAT"/>
    <property type="match status" value="1"/>
</dbReference>
<dbReference type="RefSeq" id="WP_110171450.1">
    <property type="nucleotide sequence ID" value="NZ_CP015136.1"/>
</dbReference>
<dbReference type="PANTHER" id="PTHR35339:SF3">
    <property type="entry name" value="DUF2264 DOMAIN-CONTAINING PROTEIN"/>
    <property type="match status" value="1"/>
</dbReference>
<evidence type="ECO:0000313" key="4">
    <source>
        <dbReference type="Proteomes" id="UP000076079"/>
    </source>
</evidence>
<keyword evidence="4" id="KW-1185">Reference proteome</keyword>
<gene>
    <name evidence="3" type="ORF">LuPra_02945</name>
</gene>